<accession>A0A8J3VAV6</accession>
<gene>
    <name evidence="2" type="ORF">Pth03_59130</name>
</gene>
<comment type="caution">
    <text evidence="2">The sequence shown here is derived from an EMBL/GenBank/DDBJ whole genome shotgun (WGS) entry which is preliminary data.</text>
</comment>
<keyword evidence="1" id="KW-0812">Transmembrane</keyword>
<name>A0A8J3VAV6_9ACTN</name>
<dbReference type="Proteomes" id="UP000605992">
    <property type="component" value="Unassembled WGS sequence"/>
</dbReference>
<keyword evidence="3" id="KW-1185">Reference proteome</keyword>
<organism evidence="2 3">
    <name type="scientific">Planotetraspora thailandica</name>
    <dbReference type="NCBI Taxonomy" id="487172"/>
    <lineage>
        <taxon>Bacteria</taxon>
        <taxon>Bacillati</taxon>
        <taxon>Actinomycetota</taxon>
        <taxon>Actinomycetes</taxon>
        <taxon>Streptosporangiales</taxon>
        <taxon>Streptosporangiaceae</taxon>
        <taxon>Planotetraspora</taxon>
    </lineage>
</organism>
<dbReference type="AlphaFoldDB" id="A0A8J3VAV6"/>
<feature type="transmembrane region" description="Helical" evidence="1">
    <location>
        <begin position="323"/>
        <end position="342"/>
    </location>
</feature>
<keyword evidence="1" id="KW-1133">Transmembrane helix</keyword>
<evidence type="ECO:0000313" key="3">
    <source>
        <dbReference type="Proteomes" id="UP000605992"/>
    </source>
</evidence>
<feature type="transmembrane region" description="Helical" evidence="1">
    <location>
        <begin position="20"/>
        <end position="41"/>
    </location>
</feature>
<evidence type="ECO:0000256" key="1">
    <source>
        <dbReference type="SAM" id="Phobius"/>
    </source>
</evidence>
<feature type="transmembrane region" description="Helical" evidence="1">
    <location>
        <begin position="53"/>
        <end position="78"/>
    </location>
</feature>
<feature type="transmembrane region" description="Helical" evidence="1">
    <location>
        <begin position="247"/>
        <end position="272"/>
    </location>
</feature>
<dbReference type="EMBL" id="BOOR01000053">
    <property type="protein sequence ID" value="GII57524.1"/>
    <property type="molecule type" value="Genomic_DNA"/>
</dbReference>
<protein>
    <submittedName>
        <fullName evidence="2">Uncharacterized protein</fullName>
    </submittedName>
</protein>
<proteinExistence type="predicted"/>
<evidence type="ECO:0000313" key="2">
    <source>
        <dbReference type="EMBL" id="GII57524.1"/>
    </source>
</evidence>
<reference evidence="2" key="1">
    <citation type="submission" date="2021-01" db="EMBL/GenBank/DDBJ databases">
        <title>Whole genome shotgun sequence of Planotetraspora thailandica NBRC 104271.</title>
        <authorList>
            <person name="Komaki H."/>
            <person name="Tamura T."/>
        </authorList>
    </citation>
    <scope>NUCLEOTIDE SEQUENCE</scope>
    <source>
        <strain evidence="2">NBRC 104271</strain>
    </source>
</reference>
<keyword evidence="1" id="KW-0472">Membrane</keyword>
<feature type="transmembrane region" description="Helical" evidence="1">
    <location>
        <begin position="378"/>
        <end position="396"/>
    </location>
</feature>
<feature type="transmembrane region" description="Helical" evidence="1">
    <location>
        <begin position="183"/>
        <end position="200"/>
    </location>
</feature>
<sequence length="407" mass="44194">MRSPFTLPLHALRIAARCALPLIIWFAVGRTVRWGLLLLAATLSHGSWYQARLVVVLFLFTLVVMTSLATTVGMLYAVRGALMETRARQGGESVLSVFDRTALVFSGLYMTWGLTAEDARDFASIDLLRRPDGFLVDAMTGQDTGVMGGLINLDVKISAITAVVAYGVKYLFGRRHEAGNGRFSGIMATFGEFAFAFYGLNAMGTLLGARSDWLAGRAVVAGGEKLATQAQEAVPGWETFWGWMGDVWPHVIDGLALPLAWLTVGILVYGAYADDTGTVIKGTPLEAAAARLNETHSLTRRALSRLTAGWTERWMPLMNSLRLTVRGGAPLFGLFALCYTALHVGGDFLGRAGLYLTTTDKPYFWLVTRVPVSFVEDLVVTTLGICLIAATFDLAATRHRRRVSAGT</sequence>